<dbReference type="Proteomes" id="UP000565089">
    <property type="component" value="Unassembled WGS sequence"/>
</dbReference>
<gene>
    <name evidence="2" type="ORF">BJ965_000246</name>
</gene>
<proteinExistence type="predicted"/>
<dbReference type="AlphaFoldDB" id="A0A7W7DGF9"/>
<comment type="caution">
    <text evidence="2">The sequence shown here is derived from an EMBL/GenBank/DDBJ whole genome shotgun (WGS) entry which is preliminary data.</text>
</comment>
<sequence>MTFFSPLPGRMTLESVNRSTPAPGISPLSTLMGRQAAAATETPMAMNNQPVVSSQR</sequence>
<feature type="compositionally biased region" description="Polar residues" evidence="1">
    <location>
        <begin position="45"/>
        <end position="56"/>
    </location>
</feature>
<organism evidence="2 3">
    <name type="scientific">Streptomyces luteogriseus</name>
    <dbReference type="NCBI Taxonomy" id="68233"/>
    <lineage>
        <taxon>Bacteria</taxon>
        <taxon>Bacillati</taxon>
        <taxon>Actinomycetota</taxon>
        <taxon>Actinomycetes</taxon>
        <taxon>Kitasatosporales</taxon>
        <taxon>Streptomycetaceae</taxon>
        <taxon>Streptomyces</taxon>
    </lineage>
</organism>
<protein>
    <submittedName>
        <fullName evidence="2">Uncharacterized protein</fullName>
    </submittedName>
</protein>
<accession>A0A7W7DGF9</accession>
<name>A0A7W7DGF9_9ACTN</name>
<evidence type="ECO:0000256" key="1">
    <source>
        <dbReference type="SAM" id="MobiDB-lite"/>
    </source>
</evidence>
<evidence type="ECO:0000313" key="2">
    <source>
        <dbReference type="EMBL" id="MBB4710364.1"/>
    </source>
</evidence>
<dbReference type="EMBL" id="JACHMS010000001">
    <property type="protein sequence ID" value="MBB4710364.1"/>
    <property type="molecule type" value="Genomic_DNA"/>
</dbReference>
<feature type="region of interest" description="Disordered" evidence="1">
    <location>
        <begin position="1"/>
        <end position="56"/>
    </location>
</feature>
<evidence type="ECO:0000313" key="3">
    <source>
        <dbReference type="Proteomes" id="UP000565089"/>
    </source>
</evidence>
<reference evidence="2 3" key="1">
    <citation type="submission" date="2020-08" db="EMBL/GenBank/DDBJ databases">
        <title>Sequencing the genomes of 1000 actinobacteria strains.</title>
        <authorList>
            <person name="Klenk H.-P."/>
        </authorList>
    </citation>
    <scope>NUCLEOTIDE SEQUENCE [LARGE SCALE GENOMIC DNA]</scope>
    <source>
        <strain evidence="2 3">DSM 40483</strain>
    </source>
</reference>
<keyword evidence="3" id="KW-1185">Reference proteome</keyword>